<feature type="region of interest" description="Disordered" evidence="10">
    <location>
        <begin position="1"/>
        <end position="54"/>
    </location>
</feature>
<evidence type="ECO:0000256" key="2">
    <source>
        <dbReference type="ARBA" id="ARBA00022475"/>
    </source>
</evidence>
<keyword evidence="13" id="KW-1185">Reference proteome</keyword>
<evidence type="ECO:0000256" key="3">
    <source>
        <dbReference type="ARBA" id="ARBA00022692"/>
    </source>
</evidence>
<dbReference type="Proteomes" id="UP001353858">
    <property type="component" value="Unassembled WGS sequence"/>
</dbReference>
<dbReference type="GO" id="GO:0005886">
    <property type="term" value="C:plasma membrane"/>
    <property type="evidence" value="ECO:0007669"/>
    <property type="project" value="UniProtKB-SubCell"/>
</dbReference>
<dbReference type="InterPro" id="IPR000276">
    <property type="entry name" value="GPCR_Rhodpsn"/>
</dbReference>
<dbReference type="PRINTS" id="PR00237">
    <property type="entry name" value="GPCRRHODOPSN"/>
</dbReference>
<evidence type="ECO:0000256" key="10">
    <source>
        <dbReference type="SAM" id="MobiDB-lite"/>
    </source>
</evidence>
<keyword evidence="9" id="KW-0807">Transducer</keyword>
<evidence type="ECO:0000313" key="12">
    <source>
        <dbReference type="EMBL" id="KAK4876084.1"/>
    </source>
</evidence>
<feature type="transmembrane region" description="Helical" evidence="11">
    <location>
        <begin position="213"/>
        <end position="238"/>
    </location>
</feature>
<dbReference type="SUPFAM" id="SSF81321">
    <property type="entry name" value="Family A G protein-coupled receptor-like"/>
    <property type="match status" value="1"/>
</dbReference>
<proteinExistence type="predicted"/>
<feature type="transmembrane region" description="Helical" evidence="11">
    <location>
        <begin position="244"/>
        <end position="262"/>
    </location>
</feature>
<keyword evidence="5" id="KW-0297">G-protein coupled receptor</keyword>
<evidence type="ECO:0008006" key="14">
    <source>
        <dbReference type="Google" id="ProtNLM"/>
    </source>
</evidence>
<feature type="compositionally biased region" description="Acidic residues" evidence="10">
    <location>
        <begin position="27"/>
        <end position="46"/>
    </location>
</feature>
<feature type="transmembrane region" description="Helical" evidence="11">
    <location>
        <begin position="135"/>
        <end position="157"/>
    </location>
</feature>
<keyword evidence="7" id="KW-0675">Receptor</keyword>
<keyword evidence="8" id="KW-0325">Glycoprotein</keyword>
<feature type="transmembrane region" description="Helical" evidence="11">
    <location>
        <begin position="283"/>
        <end position="308"/>
    </location>
</feature>
<dbReference type="GO" id="GO:0004930">
    <property type="term" value="F:G protein-coupled receptor activity"/>
    <property type="evidence" value="ECO:0007669"/>
    <property type="project" value="UniProtKB-KW"/>
</dbReference>
<sequence length="389" mass="44493">MTQTVISNAESEKTDQEDDNQQNLIDIDLEEEEEDKQEEEDKDDEQNESRSSVAACTSRRNINVYKRKLAFTMDYDLQTNVTLDSSGDLSYHASQSRIAKEVILTIFFVFGMSADVAIFYTIFCFKRIRTVPNIFLANWAIADLLCLMVAPSGYRILSVMAKTSLSHEFMCFLEEFGATFHVTVLLFIIVTLIDWFIAAHFGGASEKYRNNYVIIIGAIWVFAIIFASIFSGICFHYYSVFVHQILALLISYSLVLLLVVVLQLSRVVQKFRQSPINSPTMNLTLATAFIGCSLLSIINIMSAFFFWYHPAFEIITVVVLFCSSIINLILLLTLNREFRECFVLAVKCKSYNYEDVLPEFNNPIRNLNNRKSDIDVSFRTSQELLTNTD</sequence>
<name>A0AAN7P359_9COLE</name>
<evidence type="ECO:0000256" key="5">
    <source>
        <dbReference type="ARBA" id="ARBA00023040"/>
    </source>
</evidence>
<evidence type="ECO:0000256" key="11">
    <source>
        <dbReference type="SAM" id="Phobius"/>
    </source>
</evidence>
<reference evidence="13" key="1">
    <citation type="submission" date="2023-01" db="EMBL/GenBank/DDBJ databases">
        <title>Key to firefly adult light organ development and bioluminescence: homeobox transcription factors regulate luciferase expression and transportation to peroxisome.</title>
        <authorList>
            <person name="Fu X."/>
        </authorList>
    </citation>
    <scope>NUCLEOTIDE SEQUENCE [LARGE SCALE GENOMIC DNA]</scope>
</reference>
<feature type="transmembrane region" description="Helical" evidence="11">
    <location>
        <begin position="102"/>
        <end position="123"/>
    </location>
</feature>
<protein>
    <recommendedName>
        <fullName evidence="14">G-protein coupled receptors family 1 profile domain-containing protein</fullName>
    </recommendedName>
</protein>
<evidence type="ECO:0000256" key="7">
    <source>
        <dbReference type="ARBA" id="ARBA00023170"/>
    </source>
</evidence>
<accession>A0AAN7P359</accession>
<evidence type="ECO:0000256" key="6">
    <source>
        <dbReference type="ARBA" id="ARBA00023136"/>
    </source>
</evidence>
<keyword evidence="6 11" id="KW-0472">Membrane</keyword>
<dbReference type="AlphaFoldDB" id="A0AAN7P359"/>
<feature type="transmembrane region" description="Helical" evidence="11">
    <location>
        <begin position="177"/>
        <end position="201"/>
    </location>
</feature>
<dbReference type="CDD" id="cd00637">
    <property type="entry name" value="7tm_classA_rhodopsin-like"/>
    <property type="match status" value="1"/>
</dbReference>
<comment type="subcellular location">
    <subcellularLocation>
        <location evidence="1">Cell membrane</location>
        <topology evidence="1">Multi-pass membrane protein</topology>
    </subcellularLocation>
</comment>
<evidence type="ECO:0000313" key="13">
    <source>
        <dbReference type="Proteomes" id="UP001353858"/>
    </source>
</evidence>
<gene>
    <name evidence="12" type="ORF">RN001_012506</name>
</gene>
<comment type="caution">
    <text evidence="12">The sequence shown here is derived from an EMBL/GenBank/DDBJ whole genome shotgun (WGS) entry which is preliminary data.</text>
</comment>
<dbReference type="Gene3D" id="1.20.1070.10">
    <property type="entry name" value="Rhodopsin 7-helix transmembrane proteins"/>
    <property type="match status" value="1"/>
</dbReference>
<keyword evidence="4 11" id="KW-1133">Transmembrane helix</keyword>
<evidence type="ECO:0000256" key="8">
    <source>
        <dbReference type="ARBA" id="ARBA00023180"/>
    </source>
</evidence>
<keyword evidence="3 11" id="KW-0812">Transmembrane</keyword>
<evidence type="ECO:0000256" key="9">
    <source>
        <dbReference type="ARBA" id="ARBA00023224"/>
    </source>
</evidence>
<organism evidence="12 13">
    <name type="scientific">Aquatica leii</name>
    <dbReference type="NCBI Taxonomy" id="1421715"/>
    <lineage>
        <taxon>Eukaryota</taxon>
        <taxon>Metazoa</taxon>
        <taxon>Ecdysozoa</taxon>
        <taxon>Arthropoda</taxon>
        <taxon>Hexapoda</taxon>
        <taxon>Insecta</taxon>
        <taxon>Pterygota</taxon>
        <taxon>Neoptera</taxon>
        <taxon>Endopterygota</taxon>
        <taxon>Coleoptera</taxon>
        <taxon>Polyphaga</taxon>
        <taxon>Elateriformia</taxon>
        <taxon>Elateroidea</taxon>
        <taxon>Lampyridae</taxon>
        <taxon>Luciolinae</taxon>
        <taxon>Aquatica</taxon>
    </lineage>
</organism>
<keyword evidence="2" id="KW-1003">Cell membrane</keyword>
<evidence type="ECO:0000256" key="1">
    <source>
        <dbReference type="ARBA" id="ARBA00004651"/>
    </source>
</evidence>
<dbReference type="PANTHER" id="PTHR24246">
    <property type="entry name" value="OLFACTORY RECEPTOR AND ADENOSINE RECEPTOR"/>
    <property type="match status" value="1"/>
</dbReference>
<evidence type="ECO:0000256" key="4">
    <source>
        <dbReference type="ARBA" id="ARBA00022989"/>
    </source>
</evidence>
<dbReference type="PANTHER" id="PTHR24246:SF27">
    <property type="entry name" value="ADENOSINE RECEPTOR, ISOFORM A"/>
    <property type="match status" value="1"/>
</dbReference>
<feature type="transmembrane region" description="Helical" evidence="11">
    <location>
        <begin position="314"/>
        <end position="334"/>
    </location>
</feature>
<dbReference type="EMBL" id="JARPUR010000005">
    <property type="protein sequence ID" value="KAK4876084.1"/>
    <property type="molecule type" value="Genomic_DNA"/>
</dbReference>